<sequence>MLKYAKDGVSVVLTLDTRREKKDGLFPVKIQVVQNG</sequence>
<comment type="caution">
    <text evidence="1">The sequence shown here is derived from an EMBL/GenBank/DDBJ whole genome shotgun (WGS) entry which is preliminary data.</text>
</comment>
<organism evidence="1">
    <name type="scientific">termite gut metagenome</name>
    <dbReference type="NCBI Taxonomy" id="433724"/>
    <lineage>
        <taxon>unclassified sequences</taxon>
        <taxon>metagenomes</taxon>
        <taxon>organismal metagenomes</taxon>
    </lineage>
</organism>
<evidence type="ECO:0000313" key="1">
    <source>
        <dbReference type="EMBL" id="KAA6304366.1"/>
    </source>
</evidence>
<accession>A0A5J4P4U3</accession>
<protein>
    <submittedName>
        <fullName evidence="1">Tyrosine recombinase XerC</fullName>
    </submittedName>
</protein>
<name>A0A5J4P4U3_9ZZZZ</name>
<dbReference type="EMBL" id="SNRY01001435">
    <property type="protein sequence ID" value="KAA6330957.1"/>
    <property type="molecule type" value="Genomic_DNA"/>
</dbReference>
<proteinExistence type="predicted"/>
<dbReference type="AlphaFoldDB" id="A0A5J4P4U3"/>
<feature type="non-terminal residue" evidence="1">
    <location>
        <position position="36"/>
    </location>
</feature>
<dbReference type="EMBL" id="SNRY01011573">
    <property type="protein sequence ID" value="KAA6304366.1"/>
    <property type="molecule type" value="Genomic_DNA"/>
</dbReference>
<gene>
    <name evidence="2" type="ORF">EZS27_020385</name>
    <name evidence="1" type="ORF">EZS27_043987</name>
</gene>
<reference evidence="1" key="1">
    <citation type="submission" date="2019-03" db="EMBL/GenBank/DDBJ databases">
        <title>Single cell metagenomics reveals metabolic interactions within the superorganism composed of flagellate Streblomastix strix and complex community of Bacteroidetes bacteria on its surface.</title>
        <authorList>
            <person name="Treitli S.C."/>
            <person name="Kolisko M."/>
            <person name="Husnik F."/>
            <person name="Keeling P."/>
            <person name="Hampl V."/>
        </authorList>
    </citation>
    <scope>NUCLEOTIDE SEQUENCE</scope>
    <source>
        <strain evidence="1">STM</strain>
    </source>
</reference>
<evidence type="ECO:0000313" key="2">
    <source>
        <dbReference type="EMBL" id="KAA6330957.1"/>
    </source>
</evidence>